<dbReference type="AlphaFoldDB" id="A0A5P8WJM4"/>
<dbReference type="EMBL" id="CP045227">
    <property type="protein sequence ID" value="QFS52039.1"/>
    <property type="molecule type" value="Genomic_DNA"/>
</dbReference>
<evidence type="ECO:0000313" key="2">
    <source>
        <dbReference type="EMBL" id="QFS52039.1"/>
    </source>
</evidence>
<sequence>MGYAYTIYQKMIDKSLKQRVFIDGHNHLFVQYVNLKI</sequence>
<dbReference type="Proteomes" id="UP000326678">
    <property type="component" value="Chromosome Gxm2"/>
</dbReference>
<name>A0A5P8WJM4_9NOSO</name>
<keyword evidence="3" id="KW-1185">Reference proteome</keyword>
<dbReference type="KEGG" id="nsh:GXM_08882"/>
<gene>
    <name evidence="1" type="ORF">GXM_08882</name>
    <name evidence="2" type="ORF">GXM_09533</name>
</gene>
<dbReference type="EMBL" id="CP045227">
    <property type="protein sequence ID" value="QFS51388.1"/>
    <property type="molecule type" value="Genomic_DNA"/>
</dbReference>
<proteinExistence type="predicted"/>
<accession>A0A5P8WJM4</accession>
<protein>
    <submittedName>
        <fullName evidence="2">Uncharacterized protein</fullName>
    </submittedName>
</protein>
<reference evidence="2 3" key="1">
    <citation type="submission" date="2019-10" db="EMBL/GenBank/DDBJ databases">
        <title>Genomic and transcriptomic insights into the perfect genentic adaptation of a filamentous nitrogen-fixing cyanobacterium to rice fields.</title>
        <authorList>
            <person name="Chen Z."/>
        </authorList>
    </citation>
    <scope>NUCLEOTIDE SEQUENCE [LARGE SCALE GENOMIC DNA]</scope>
    <source>
        <strain evidence="2">CCNUC1</strain>
    </source>
</reference>
<evidence type="ECO:0000313" key="1">
    <source>
        <dbReference type="EMBL" id="QFS51388.1"/>
    </source>
</evidence>
<organism evidence="2 3">
    <name type="scientific">Nostoc sphaeroides CCNUC1</name>
    <dbReference type="NCBI Taxonomy" id="2653204"/>
    <lineage>
        <taxon>Bacteria</taxon>
        <taxon>Bacillati</taxon>
        <taxon>Cyanobacteriota</taxon>
        <taxon>Cyanophyceae</taxon>
        <taxon>Nostocales</taxon>
        <taxon>Nostocaceae</taxon>
        <taxon>Nostoc</taxon>
    </lineage>
</organism>
<dbReference type="KEGG" id="nsh:GXM_09533"/>
<evidence type="ECO:0000313" key="3">
    <source>
        <dbReference type="Proteomes" id="UP000326678"/>
    </source>
</evidence>